<feature type="region of interest" description="Disordered" evidence="2">
    <location>
        <begin position="897"/>
        <end position="918"/>
    </location>
</feature>
<accession>A0A9Q5HUF9</accession>
<dbReference type="Gene3D" id="3.80.10.10">
    <property type="entry name" value="Ribonuclease Inhibitor"/>
    <property type="match status" value="1"/>
</dbReference>
<organism evidence="4 5">
    <name type="scientific">Sanghuangporus baumii</name>
    <name type="common">Phellinus baumii</name>
    <dbReference type="NCBI Taxonomy" id="108892"/>
    <lineage>
        <taxon>Eukaryota</taxon>
        <taxon>Fungi</taxon>
        <taxon>Dikarya</taxon>
        <taxon>Basidiomycota</taxon>
        <taxon>Agaricomycotina</taxon>
        <taxon>Agaricomycetes</taxon>
        <taxon>Hymenochaetales</taxon>
        <taxon>Hymenochaetaceae</taxon>
        <taxon>Sanghuangporus</taxon>
    </lineage>
</organism>
<dbReference type="InterPro" id="IPR011989">
    <property type="entry name" value="ARM-like"/>
</dbReference>
<feature type="compositionally biased region" description="Acidic residues" evidence="2">
    <location>
        <begin position="943"/>
        <end position="957"/>
    </location>
</feature>
<dbReference type="InterPro" id="IPR032675">
    <property type="entry name" value="LRR_dom_sf"/>
</dbReference>
<dbReference type="GO" id="GO:0006606">
    <property type="term" value="P:protein import into nucleus"/>
    <property type="evidence" value="ECO:0007669"/>
    <property type="project" value="TreeGrafter"/>
</dbReference>
<protein>
    <submittedName>
        <fullName evidence="4">ARM repeat-containing protein</fullName>
    </submittedName>
</protein>
<reference evidence="4" key="1">
    <citation type="submission" date="2016-06" db="EMBL/GenBank/DDBJ databases">
        <title>Draft Genome sequence of the fungus Inonotus baumii.</title>
        <authorList>
            <person name="Zhu H."/>
            <person name="Lin W."/>
        </authorList>
    </citation>
    <scope>NUCLEOTIDE SEQUENCE</scope>
    <source>
        <strain evidence="4">821</strain>
    </source>
</reference>
<keyword evidence="1" id="KW-0653">Protein transport</keyword>
<evidence type="ECO:0000256" key="1">
    <source>
        <dbReference type="ARBA" id="ARBA00022927"/>
    </source>
</evidence>
<dbReference type="Proteomes" id="UP000757232">
    <property type="component" value="Unassembled WGS sequence"/>
</dbReference>
<dbReference type="OrthoDB" id="431626at2759"/>
<proteinExistence type="predicted"/>
<dbReference type="InterPro" id="IPR056840">
    <property type="entry name" value="HEAT_IPO9_central"/>
</dbReference>
<feature type="domain" description="Importin-9 central HEAT repeats" evidence="3">
    <location>
        <begin position="295"/>
        <end position="543"/>
    </location>
</feature>
<dbReference type="GO" id="GO:0005635">
    <property type="term" value="C:nuclear envelope"/>
    <property type="evidence" value="ECO:0007669"/>
    <property type="project" value="TreeGrafter"/>
</dbReference>
<sequence>MESEVLQCLASSLNADPNTRMSAELKLNEFFANPAGKSKFKTQVRGAIFKALSDPNRKIRSSSARTLSLIANSDWPDEYPDLLSSLMDLLSSSSLDSVHGAMQVLNEFIKSDLTEDQILPLLRELLPVLLSILGSNQHTPLTRARAVSVFRQCIATLYMVKEQHPQAVKEATGSILPVWIDAFKVLLNASPESDVENVQSWDALAIRIEIFKTLDTIHMGFAKSLSPHYNELLNTALAHLQVLLPTFSRYYLSSSAAPPTASEEDPIELSMLGCPVIDFIAALTRSSKAKPWLQSSAVEALIVALCGWMQMTEDDEENWGNDPNAFVAHEDDETQSYSLRVASLDLLANLVEREPAVTISGLSQATNRIVSESKQARDSGNSEWWRPVEAVLLALGSVSEDVQDFCSNEQEVGRSKPIDIESLLSDLIPQILSLSECPFLQGRGFVFASQYSRLLPSRLADQYVSAAISVIETQSASVPIKVSAVKAIQNFASGMSDSNLLPVAFRIAKDLGPFLLATTEDTLSLVLETLSSVMNVGKGTWITPELAEQLVTAMLQVWARNNKDPIFISILTEILTSLARSSRPGVYQSVVKTSLPTLCAAIRSAKPDESWITSSAIELVTSLVEGAASGNLGEGFFTTLAPCLFDCLRVIEDRDVLQVCAVSQPRNDKLFTEDQNGVYCLTWIVRKDVKQILDWRDASGQSGVDKTLAVIAKLLENEDESGGLVIGDLIIHLLRRASSSIVSVLPELLQAMVRRMQTAKTATFVQSLVIPFAFLMQSERDTVLSLLEGIDVNGRSGLDILIQTWCENAEVFQGFWPSRVSTLGLCQLFASQRPSLQSLLVKGDIIVTPETRDVIVTRSRAKKTPHEFTKIPFPVKALKLIVSDLHSNGESATMGTISAQAGSVGAESDDGDEDWEDEDGVNPLNKDEIAFLSDMLGPRAGAFDEDDIPDDIDDEDLKNDPISQMDMTTQEYSMHTTNILVAQHSLSKETFTSVQKSLASVPTARNAPCRLPVEIVTLILELAYYNENLDPDYQFLLACALVCRSWSAPSQALLLNHVTLRSSSAFLAFRSAVDAATVRGRTLRSNVVRLRIIIDHNHPDQLSHHALAMIVLSCPNLYELDLAIYGCGVPTSSPDGTSRVHIFRAAPSFDTETLNLLRAGPSIRSMKFANWSDNDQLAIQLLSDVWPALTAVSLRGTPPRLPAFDDSPLLPFGCPLSELRFGFQVTPCPDFIGWLVQNSNHSLQRLELERLPTTDVLEALLSGCGPSLESLAFPSCTSRDQGMWMHGCKKLKEFRFESSNISPLLLNQLPATVEHLAFSISRDTPLYLMVNFIKTRRHLKAVTVHVWDDAASHPQIPNLRIACARNGVKLVVVRGIRQFREAVRGDPTPCPSYPRLKEPANFHRMFYISRHAREGELAKSSTRRQRPRAESASAMLTHSVLAELAGTNEVTITADCQRKK</sequence>
<feature type="region of interest" description="Disordered" evidence="2">
    <location>
        <begin position="942"/>
        <end position="961"/>
    </location>
</feature>
<keyword evidence="5" id="KW-1185">Reference proteome</keyword>
<evidence type="ECO:0000313" key="4">
    <source>
        <dbReference type="EMBL" id="OCB86200.1"/>
    </source>
</evidence>
<dbReference type="PANTHER" id="PTHR10997">
    <property type="entry name" value="IMPORTIN-7, 8, 11"/>
    <property type="match status" value="1"/>
</dbReference>
<dbReference type="PANTHER" id="PTHR10997:SF9">
    <property type="entry name" value="IMPORTIN-9"/>
    <property type="match status" value="1"/>
</dbReference>
<dbReference type="EMBL" id="LNZH02000204">
    <property type="protein sequence ID" value="OCB86200.1"/>
    <property type="molecule type" value="Genomic_DNA"/>
</dbReference>
<dbReference type="GO" id="GO:0005829">
    <property type="term" value="C:cytosol"/>
    <property type="evidence" value="ECO:0007669"/>
    <property type="project" value="TreeGrafter"/>
</dbReference>
<dbReference type="Pfam" id="PF25018">
    <property type="entry name" value="HEAT_IPO9_c"/>
    <property type="match status" value="1"/>
</dbReference>
<evidence type="ECO:0000259" key="3">
    <source>
        <dbReference type="Pfam" id="PF25018"/>
    </source>
</evidence>
<name>A0A9Q5HUF9_SANBA</name>
<dbReference type="Gene3D" id="1.25.10.10">
    <property type="entry name" value="Leucine-rich Repeat Variant"/>
    <property type="match status" value="1"/>
</dbReference>
<evidence type="ECO:0000256" key="2">
    <source>
        <dbReference type="SAM" id="MobiDB-lite"/>
    </source>
</evidence>
<keyword evidence="1" id="KW-0813">Transport</keyword>
<comment type="caution">
    <text evidence="4">The sequence shown here is derived from an EMBL/GenBank/DDBJ whole genome shotgun (WGS) entry which is preliminary data.</text>
</comment>
<feature type="compositionally biased region" description="Acidic residues" evidence="2">
    <location>
        <begin position="907"/>
        <end position="918"/>
    </location>
</feature>
<dbReference type="InterPro" id="IPR016024">
    <property type="entry name" value="ARM-type_fold"/>
</dbReference>
<gene>
    <name evidence="4" type="ORF">A7U60_g6789</name>
</gene>
<evidence type="ECO:0000313" key="5">
    <source>
        <dbReference type="Proteomes" id="UP000757232"/>
    </source>
</evidence>
<dbReference type="SUPFAM" id="SSF48371">
    <property type="entry name" value="ARM repeat"/>
    <property type="match status" value="1"/>
</dbReference>